<organism evidence="1 2">
    <name type="scientific">Clostridium formicaceticum</name>
    <dbReference type="NCBI Taxonomy" id="1497"/>
    <lineage>
        <taxon>Bacteria</taxon>
        <taxon>Bacillati</taxon>
        <taxon>Bacillota</taxon>
        <taxon>Clostridia</taxon>
        <taxon>Eubacteriales</taxon>
        <taxon>Clostridiaceae</taxon>
        <taxon>Clostridium</taxon>
    </lineage>
</organism>
<gene>
    <name evidence="1" type="ORF">BJL90_00415</name>
</gene>
<accession>A0ABM6ENU0</accession>
<evidence type="ECO:0000313" key="2">
    <source>
        <dbReference type="Proteomes" id="UP000177894"/>
    </source>
</evidence>
<reference evidence="1 2" key="1">
    <citation type="submission" date="2016-10" db="EMBL/GenBank/DDBJ databases">
        <title>Complete Genome Sequence of Acetogen Clostridium formicoaceticum ATCC 27076.</title>
        <authorList>
            <person name="Bao T."/>
            <person name="Cheng C."/>
            <person name="Zhao J."/>
            <person name="Yang S.-T."/>
            <person name="Wang J."/>
            <person name="Wang M."/>
        </authorList>
    </citation>
    <scope>NUCLEOTIDE SEQUENCE [LARGE SCALE GENOMIC DNA]</scope>
    <source>
        <strain evidence="1 2">ATCC 27076</strain>
    </source>
</reference>
<dbReference type="EMBL" id="CP017603">
    <property type="protein sequence ID" value="AOY74549.1"/>
    <property type="molecule type" value="Genomic_DNA"/>
</dbReference>
<protein>
    <submittedName>
        <fullName evidence="1">Uncharacterized protein</fullName>
    </submittedName>
</protein>
<keyword evidence="2" id="KW-1185">Reference proteome</keyword>
<evidence type="ECO:0000313" key="1">
    <source>
        <dbReference type="EMBL" id="AOY74549.1"/>
    </source>
</evidence>
<dbReference type="Proteomes" id="UP000177894">
    <property type="component" value="Chromosome"/>
</dbReference>
<name>A0ABM6ENU0_9CLOT</name>
<proteinExistence type="predicted"/>
<dbReference type="RefSeq" id="WP_070963320.1">
    <property type="nucleotide sequence ID" value="NZ_CP017603.1"/>
</dbReference>
<sequence length="60" mass="6114">MSSATGAVQKTFTVAAGKSGEVRMQASDFGTRYVNITSKNGYPLKGSLAVRVATTSSGLG</sequence>